<dbReference type="Gene3D" id="3.40.50.620">
    <property type="entry name" value="HUPs"/>
    <property type="match status" value="1"/>
</dbReference>
<reference evidence="3" key="1">
    <citation type="submission" date="2024-03" db="EMBL/GenBank/DDBJ databases">
        <title>WGS assembly of Saponaria officinalis var. Norfolk2.</title>
        <authorList>
            <person name="Jenkins J."/>
            <person name="Shu S."/>
            <person name="Grimwood J."/>
            <person name="Barry K."/>
            <person name="Goodstein D."/>
            <person name="Schmutz J."/>
            <person name="Leebens-Mack J."/>
            <person name="Osbourn A."/>
        </authorList>
    </citation>
    <scope>NUCLEOTIDE SEQUENCE [LARGE SCALE GENOMIC DNA]</scope>
    <source>
        <strain evidence="3">JIC</strain>
    </source>
</reference>
<dbReference type="InterPro" id="IPR014729">
    <property type="entry name" value="Rossmann-like_a/b/a_fold"/>
</dbReference>
<proteinExistence type="predicted"/>
<feature type="domain" description="UspA" evidence="2">
    <location>
        <begin position="39"/>
        <end position="208"/>
    </location>
</feature>
<dbReference type="AlphaFoldDB" id="A0AAW1KDM8"/>
<dbReference type="PANTHER" id="PTHR31964:SF124">
    <property type="entry name" value="ADENINE NUCLEOTIDE ALPHA HYDROLASES-LIKE SUPERFAMILY PROTEIN"/>
    <property type="match status" value="1"/>
</dbReference>
<dbReference type="InterPro" id="IPR006016">
    <property type="entry name" value="UspA"/>
</dbReference>
<dbReference type="CDD" id="cd23659">
    <property type="entry name" value="USP_At3g01520-like"/>
    <property type="match status" value="1"/>
</dbReference>
<sequence length="220" mass="23896">MEQQRGALTGSGTTSDKSTKQEEETPLMQQRVVAVEKLKVMVALDESDGSFYALNWALKNLLTPKISFGPISGDIDESVGLHDEQGCMLYLVHVQNSFQSYVYPAGPGLHTAAFAASSVVESVRKAQAEISATILERALTFCRHSKVRAETLILEGDPKEEICKAIEQTHVDMLVIGSRGLGQIKRAFLGSVSDYCAHHASCPVLIVKPPKDAYLSTSSK</sequence>
<dbReference type="PANTHER" id="PTHR31964">
    <property type="entry name" value="ADENINE NUCLEOTIDE ALPHA HYDROLASES-LIKE SUPERFAMILY PROTEIN"/>
    <property type="match status" value="1"/>
</dbReference>
<gene>
    <name evidence="3" type="ORF">RND81_06G197600</name>
</gene>
<evidence type="ECO:0000256" key="1">
    <source>
        <dbReference type="SAM" id="MobiDB-lite"/>
    </source>
</evidence>
<dbReference type="InterPro" id="IPR006015">
    <property type="entry name" value="Universal_stress_UspA"/>
</dbReference>
<dbReference type="PRINTS" id="PR01438">
    <property type="entry name" value="UNVRSLSTRESS"/>
</dbReference>
<comment type="caution">
    <text evidence="3">The sequence shown here is derived from an EMBL/GenBank/DDBJ whole genome shotgun (WGS) entry which is preliminary data.</text>
</comment>
<evidence type="ECO:0000313" key="4">
    <source>
        <dbReference type="Proteomes" id="UP001443914"/>
    </source>
</evidence>
<evidence type="ECO:0000313" key="3">
    <source>
        <dbReference type="EMBL" id="KAK9715903.1"/>
    </source>
</evidence>
<name>A0AAW1KDM8_SAPOF</name>
<dbReference type="Proteomes" id="UP001443914">
    <property type="component" value="Unassembled WGS sequence"/>
</dbReference>
<dbReference type="Pfam" id="PF00582">
    <property type="entry name" value="Usp"/>
    <property type="match status" value="1"/>
</dbReference>
<feature type="region of interest" description="Disordered" evidence="1">
    <location>
        <begin position="1"/>
        <end position="28"/>
    </location>
</feature>
<keyword evidence="4" id="KW-1185">Reference proteome</keyword>
<dbReference type="EMBL" id="JBDFQZ010000006">
    <property type="protein sequence ID" value="KAK9715903.1"/>
    <property type="molecule type" value="Genomic_DNA"/>
</dbReference>
<organism evidence="3 4">
    <name type="scientific">Saponaria officinalis</name>
    <name type="common">Common soapwort</name>
    <name type="synonym">Lychnis saponaria</name>
    <dbReference type="NCBI Taxonomy" id="3572"/>
    <lineage>
        <taxon>Eukaryota</taxon>
        <taxon>Viridiplantae</taxon>
        <taxon>Streptophyta</taxon>
        <taxon>Embryophyta</taxon>
        <taxon>Tracheophyta</taxon>
        <taxon>Spermatophyta</taxon>
        <taxon>Magnoliopsida</taxon>
        <taxon>eudicotyledons</taxon>
        <taxon>Gunneridae</taxon>
        <taxon>Pentapetalae</taxon>
        <taxon>Caryophyllales</taxon>
        <taxon>Caryophyllaceae</taxon>
        <taxon>Caryophylleae</taxon>
        <taxon>Saponaria</taxon>
    </lineage>
</organism>
<accession>A0AAW1KDM8</accession>
<evidence type="ECO:0000259" key="2">
    <source>
        <dbReference type="Pfam" id="PF00582"/>
    </source>
</evidence>
<dbReference type="SUPFAM" id="SSF52402">
    <property type="entry name" value="Adenine nucleotide alpha hydrolases-like"/>
    <property type="match status" value="1"/>
</dbReference>
<protein>
    <recommendedName>
        <fullName evidence="2">UspA domain-containing protein</fullName>
    </recommendedName>
</protein>